<dbReference type="KEGG" id="msl:Msil_3644"/>
<dbReference type="eggNOG" id="COG0316">
    <property type="taxonomic scope" value="Bacteria"/>
</dbReference>
<dbReference type="Pfam" id="PF01521">
    <property type="entry name" value="Fe-S_biosyn"/>
    <property type="match status" value="1"/>
</dbReference>
<dbReference type="EMBL" id="CP001280">
    <property type="protein sequence ID" value="ACK52529.1"/>
    <property type="molecule type" value="Genomic_DNA"/>
</dbReference>
<name>B8EJ37_METSB</name>
<dbReference type="PANTHER" id="PTHR10072:SF41">
    <property type="entry name" value="IRON-SULFUR CLUSTER ASSEMBLY 1 HOMOLOG, MITOCHONDRIAL"/>
    <property type="match status" value="1"/>
</dbReference>
<dbReference type="RefSeq" id="WP_012592597.1">
    <property type="nucleotide sequence ID" value="NC_011666.1"/>
</dbReference>
<dbReference type="SUPFAM" id="SSF89360">
    <property type="entry name" value="HesB-like domain"/>
    <property type="match status" value="1"/>
</dbReference>
<dbReference type="InterPro" id="IPR000361">
    <property type="entry name" value="ATAP_core_dom"/>
</dbReference>
<dbReference type="GO" id="GO:0016226">
    <property type="term" value="P:iron-sulfur cluster assembly"/>
    <property type="evidence" value="ECO:0007669"/>
    <property type="project" value="InterPro"/>
</dbReference>
<evidence type="ECO:0000313" key="4">
    <source>
        <dbReference type="Proteomes" id="UP000002257"/>
    </source>
</evidence>
<accession>B8EJ37</accession>
<dbReference type="Gene3D" id="2.60.300.12">
    <property type="entry name" value="HesB-like domain"/>
    <property type="match status" value="1"/>
</dbReference>
<gene>
    <name evidence="3" type="ordered locus">Msil_3644</name>
</gene>
<evidence type="ECO:0000259" key="2">
    <source>
        <dbReference type="Pfam" id="PF01521"/>
    </source>
</evidence>
<sequence>MNITLTPAAHKFVRRLVMFDGGPGSGLRLQVTPGGCSGLSAEFSVQPAPAANEQVFTQDGVSLFLGAEARLLLDGVTINFVDTPAKTGFDFIDPKKASCGCSSTAPAALEEPALSSAK</sequence>
<dbReference type="GO" id="GO:0005737">
    <property type="term" value="C:cytoplasm"/>
    <property type="evidence" value="ECO:0007669"/>
    <property type="project" value="TreeGrafter"/>
</dbReference>
<dbReference type="GO" id="GO:0051537">
    <property type="term" value="F:2 iron, 2 sulfur cluster binding"/>
    <property type="evidence" value="ECO:0007669"/>
    <property type="project" value="TreeGrafter"/>
</dbReference>
<dbReference type="HOGENOM" id="CLU_069054_5_2_5"/>
<proteinExistence type="inferred from homology"/>
<comment type="similarity">
    <text evidence="1">Belongs to the HesB/IscA family.</text>
</comment>
<dbReference type="STRING" id="395965.Msil_3644"/>
<dbReference type="AlphaFoldDB" id="B8EJ37"/>
<dbReference type="NCBIfam" id="TIGR00049">
    <property type="entry name" value="iron-sulfur cluster assembly accessory protein"/>
    <property type="match status" value="1"/>
</dbReference>
<feature type="domain" description="Core" evidence="2">
    <location>
        <begin position="1"/>
        <end position="101"/>
    </location>
</feature>
<protein>
    <submittedName>
        <fullName evidence="3">HesB/YadR/YfhF-family protein</fullName>
    </submittedName>
</protein>
<dbReference type="InterPro" id="IPR050322">
    <property type="entry name" value="Fe-S_cluster_asmbl/transfer"/>
</dbReference>
<reference evidence="3 4" key="1">
    <citation type="journal article" date="2010" name="J. Bacteriol.">
        <title>Complete genome sequence of the aerobic facultative methanotroph Methylocella silvestris BL2.</title>
        <authorList>
            <person name="Chen Y."/>
            <person name="Crombie A."/>
            <person name="Rahman M.T."/>
            <person name="Dedysh S.N."/>
            <person name="Liesack W."/>
            <person name="Stott M.B."/>
            <person name="Alam M."/>
            <person name="Theisen A.R."/>
            <person name="Murrell J.C."/>
            <person name="Dunfield P.F."/>
        </authorList>
    </citation>
    <scope>NUCLEOTIDE SEQUENCE [LARGE SCALE GENOMIC DNA]</scope>
    <source>
        <strain evidence="4">DSM 15510 / CIP 108128 / LMG 27833 / NCIMB 13906 / BL2</strain>
    </source>
</reference>
<dbReference type="Proteomes" id="UP000002257">
    <property type="component" value="Chromosome"/>
</dbReference>
<keyword evidence="4" id="KW-1185">Reference proteome</keyword>
<organism evidence="3 4">
    <name type="scientific">Methylocella silvestris (strain DSM 15510 / CIP 108128 / LMG 27833 / NCIMB 13906 / BL2)</name>
    <dbReference type="NCBI Taxonomy" id="395965"/>
    <lineage>
        <taxon>Bacteria</taxon>
        <taxon>Pseudomonadati</taxon>
        <taxon>Pseudomonadota</taxon>
        <taxon>Alphaproteobacteria</taxon>
        <taxon>Hyphomicrobiales</taxon>
        <taxon>Beijerinckiaceae</taxon>
        <taxon>Methylocella</taxon>
    </lineage>
</organism>
<dbReference type="InterPro" id="IPR035903">
    <property type="entry name" value="HesB-like_dom_sf"/>
</dbReference>
<dbReference type="OrthoDB" id="7569455at2"/>
<evidence type="ECO:0000256" key="1">
    <source>
        <dbReference type="ARBA" id="ARBA00006718"/>
    </source>
</evidence>
<dbReference type="PANTHER" id="PTHR10072">
    <property type="entry name" value="IRON-SULFUR CLUSTER ASSEMBLY PROTEIN"/>
    <property type="match status" value="1"/>
</dbReference>
<evidence type="ECO:0000313" key="3">
    <source>
        <dbReference type="EMBL" id="ACK52529.1"/>
    </source>
</evidence>
<dbReference type="InterPro" id="IPR016092">
    <property type="entry name" value="ATAP"/>
</dbReference>